<protein>
    <recommendedName>
        <fullName evidence="1">Pyrrolo-quinoline quinone repeat domain-containing protein</fullName>
    </recommendedName>
</protein>
<dbReference type="InterPro" id="IPR011047">
    <property type="entry name" value="Quinoprotein_ADH-like_sf"/>
</dbReference>
<dbReference type="AlphaFoldDB" id="A0A917UB63"/>
<name>A0A917UB63_9ACTN</name>
<comment type="caution">
    <text evidence="2">The sequence shown here is derived from an EMBL/GenBank/DDBJ whole genome shotgun (WGS) entry which is preliminary data.</text>
</comment>
<organism evidence="2 3">
    <name type="scientific">Dactylosporangium sucinum</name>
    <dbReference type="NCBI Taxonomy" id="1424081"/>
    <lineage>
        <taxon>Bacteria</taxon>
        <taxon>Bacillati</taxon>
        <taxon>Actinomycetota</taxon>
        <taxon>Actinomycetes</taxon>
        <taxon>Micromonosporales</taxon>
        <taxon>Micromonosporaceae</taxon>
        <taxon>Dactylosporangium</taxon>
    </lineage>
</organism>
<dbReference type="InterPro" id="IPR015943">
    <property type="entry name" value="WD40/YVTN_repeat-like_dom_sf"/>
</dbReference>
<dbReference type="Proteomes" id="UP000642070">
    <property type="component" value="Unassembled WGS sequence"/>
</dbReference>
<proteinExistence type="predicted"/>
<reference evidence="2" key="2">
    <citation type="submission" date="2020-09" db="EMBL/GenBank/DDBJ databases">
        <authorList>
            <person name="Sun Q."/>
            <person name="Ohkuma M."/>
        </authorList>
    </citation>
    <scope>NUCLEOTIDE SEQUENCE</scope>
    <source>
        <strain evidence="2">JCM 19831</strain>
    </source>
</reference>
<sequence length="459" mass="49131">MIDLGELKPGPADEIDFGLPPATAGDASRRQWPIVAVLALVVVLATGSLPARQIEEMGVLADHTVGFVADRNALYALRDEPALTAFDWRTGEVRWTKSMAPDSGQVYLAADRAYVRHRPCTNTVGWSLERLDPNTGEQAWMRSGAPVAVMGGPPGKPPGLLVVDERSPSCPPVVPARNAPQTSVRMSGLDAETGVIRWAFEMPEGGRLVASEVPASQRFVIWYPGGHTEVRDASTGAVISGLDLPELADGPPTSVRIVGALLVIVSVRNDGALITAYAMEPLRYLWHQLFRSAEPVPIAELAYGPVVVACGPMLCVPNWRDIAVLDPATGGQLWRRPIQLDGAGSGVLVARDRGDFMRIRVVDWRTGRDLTDLRGWGVVPTATDGTDVEDVTAAGVGASHVVVQKPDGDTSQIARIDLRTGEVTPLGTVSPIPSRCAMRGQRLSCLADGDSVHLWRLPV</sequence>
<dbReference type="SUPFAM" id="SSF50998">
    <property type="entry name" value="Quinoprotein alcohol dehydrogenase-like"/>
    <property type="match status" value="1"/>
</dbReference>
<dbReference type="Pfam" id="PF13360">
    <property type="entry name" value="PQQ_2"/>
    <property type="match status" value="2"/>
</dbReference>
<feature type="domain" description="Pyrrolo-quinoline quinone repeat" evidence="1">
    <location>
        <begin position="187"/>
        <end position="341"/>
    </location>
</feature>
<evidence type="ECO:0000259" key="1">
    <source>
        <dbReference type="Pfam" id="PF13360"/>
    </source>
</evidence>
<accession>A0A917UB63</accession>
<dbReference type="InterPro" id="IPR002372">
    <property type="entry name" value="PQQ_rpt_dom"/>
</dbReference>
<feature type="domain" description="Pyrrolo-quinoline quinone repeat" evidence="1">
    <location>
        <begin position="63"/>
        <end position="144"/>
    </location>
</feature>
<evidence type="ECO:0000313" key="2">
    <source>
        <dbReference type="EMBL" id="GGM74763.1"/>
    </source>
</evidence>
<keyword evidence="3" id="KW-1185">Reference proteome</keyword>
<gene>
    <name evidence="2" type="ORF">GCM10007977_090470</name>
</gene>
<dbReference type="Gene3D" id="2.130.10.10">
    <property type="entry name" value="YVTN repeat-like/Quinoprotein amine dehydrogenase"/>
    <property type="match status" value="1"/>
</dbReference>
<reference evidence="2" key="1">
    <citation type="journal article" date="2014" name="Int. J. Syst. Evol. Microbiol.">
        <title>Complete genome sequence of Corynebacterium casei LMG S-19264T (=DSM 44701T), isolated from a smear-ripened cheese.</title>
        <authorList>
            <consortium name="US DOE Joint Genome Institute (JGI-PGF)"/>
            <person name="Walter F."/>
            <person name="Albersmeier A."/>
            <person name="Kalinowski J."/>
            <person name="Ruckert C."/>
        </authorList>
    </citation>
    <scope>NUCLEOTIDE SEQUENCE</scope>
    <source>
        <strain evidence="2">JCM 19831</strain>
    </source>
</reference>
<evidence type="ECO:0000313" key="3">
    <source>
        <dbReference type="Proteomes" id="UP000642070"/>
    </source>
</evidence>
<dbReference type="EMBL" id="BMPI01000069">
    <property type="protein sequence ID" value="GGM74763.1"/>
    <property type="molecule type" value="Genomic_DNA"/>
</dbReference>